<feature type="coiled-coil region" evidence="1">
    <location>
        <begin position="63"/>
        <end position="97"/>
    </location>
</feature>
<dbReference type="OrthoDB" id="9793324at2"/>
<evidence type="ECO:0000256" key="1">
    <source>
        <dbReference type="SAM" id="Coils"/>
    </source>
</evidence>
<protein>
    <submittedName>
        <fullName evidence="2">Stage II sporulation protein R</fullName>
    </submittedName>
</protein>
<dbReference type="AlphaFoldDB" id="A0A1G8ZK44"/>
<keyword evidence="3" id="KW-1185">Reference proteome</keyword>
<dbReference type="NCBIfam" id="TIGR02837">
    <property type="entry name" value="spore_II_R"/>
    <property type="match status" value="1"/>
</dbReference>
<dbReference type="InterPro" id="IPR014202">
    <property type="entry name" value="Spore_II_R"/>
</dbReference>
<evidence type="ECO:0000313" key="3">
    <source>
        <dbReference type="Proteomes" id="UP000198694"/>
    </source>
</evidence>
<dbReference type="RefSeq" id="WP_093213726.1">
    <property type="nucleotide sequence ID" value="NZ_FNFL01000003.1"/>
</dbReference>
<dbReference type="Proteomes" id="UP000198694">
    <property type="component" value="Unassembled WGS sequence"/>
</dbReference>
<dbReference type="Pfam" id="PF09551">
    <property type="entry name" value="Spore_II_R"/>
    <property type="match status" value="1"/>
</dbReference>
<dbReference type="EMBL" id="FNFL01000003">
    <property type="protein sequence ID" value="SDK15446.1"/>
    <property type="molecule type" value="Genomic_DNA"/>
</dbReference>
<proteinExistence type="predicted"/>
<keyword evidence="1" id="KW-0175">Coiled coil</keyword>
<gene>
    <name evidence="2" type="ORF">SAMN05216243_2069</name>
</gene>
<name>A0A1G8ZK44_9BACI</name>
<accession>A0A1G8ZK44</accession>
<reference evidence="2 3" key="1">
    <citation type="submission" date="2016-10" db="EMBL/GenBank/DDBJ databases">
        <authorList>
            <person name="de Groot N.N."/>
        </authorList>
    </citation>
    <scope>NUCLEOTIDE SEQUENCE [LARGE SCALE GENOMIC DNA]</scope>
    <source>
        <strain evidence="2 3">CGMCC 1.6502</strain>
    </source>
</reference>
<evidence type="ECO:0000313" key="2">
    <source>
        <dbReference type="EMBL" id="SDK15446.1"/>
    </source>
</evidence>
<dbReference type="STRING" id="407036.SAMN05216243_2069"/>
<sequence>MRSYIIYFIIFLALLGVLPTKGLGEWDQSSSADYQVIPDDAIRLRILANSDGENDQELKRKIRDRVNNNITEWVKEIDDIEEARETIQNKLPQIKATVKTVLEEQGSHQSYQVDYGDRVNFPAKVYGSYIYPAGEYEAILITLGNGNGANWWCVLFPPLCFLDFSDGTTVAETDKETEEAEAEQVGEEEVEVKFFLFEWFS</sequence>
<organism evidence="2 3">
    <name type="scientific">Sediminibacillus albus</name>
    <dbReference type="NCBI Taxonomy" id="407036"/>
    <lineage>
        <taxon>Bacteria</taxon>
        <taxon>Bacillati</taxon>
        <taxon>Bacillota</taxon>
        <taxon>Bacilli</taxon>
        <taxon>Bacillales</taxon>
        <taxon>Bacillaceae</taxon>
        <taxon>Sediminibacillus</taxon>
    </lineage>
</organism>